<dbReference type="EMBL" id="CM055093">
    <property type="protein sequence ID" value="KAJ7564757.1"/>
    <property type="molecule type" value="Genomic_DNA"/>
</dbReference>
<evidence type="ECO:0000313" key="1">
    <source>
        <dbReference type="EMBL" id="KAJ7564757.1"/>
    </source>
</evidence>
<dbReference type="Proteomes" id="UP001162992">
    <property type="component" value="Chromosome 2"/>
</dbReference>
<organism evidence="1 2">
    <name type="scientific">Diphasiastrum complanatum</name>
    <name type="common">Issler's clubmoss</name>
    <name type="synonym">Lycopodium complanatum</name>
    <dbReference type="NCBI Taxonomy" id="34168"/>
    <lineage>
        <taxon>Eukaryota</taxon>
        <taxon>Viridiplantae</taxon>
        <taxon>Streptophyta</taxon>
        <taxon>Embryophyta</taxon>
        <taxon>Tracheophyta</taxon>
        <taxon>Lycopodiopsida</taxon>
        <taxon>Lycopodiales</taxon>
        <taxon>Lycopodiaceae</taxon>
        <taxon>Lycopodioideae</taxon>
        <taxon>Diphasiastrum</taxon>
    </lineage>
</organism>
<name>A0ACC2EE75_DIPCM</name>
<gene>
    <name evidence="1" type="ORF">O6H91_02G032200</name>
</gene>
<protein>
    <submittedName>
        <fullName evidence="1">Uncharacterized protein</fullName>
    </submittedName>
</protein>
<proteinExistence type="predicted"/>
<accession>A0ACC2EE75</accession>
<sequence length="323" mass="36764">MQGTILWQLRPWIGKLPSSLQLRFDPGLLRATRPAWGGCLAGVRCEASEGRIDDDRLGNCMESGRGKARIIPRVVHMENKKKKISSIFGSFGSRACVHVPAARGRFLAEIESIREEANPDPVQFESPLAVILYPDPRLRLKNKRINVFDENLQQLVDEMFDVMYRTDGVGLSAPQVGVNVQLMVYNPIGVKGEGEEYVLINPKIVKYARNRAVVTEGCLSFPHIDAVVERPISVRVEAQDIKGKKFSINLKEWQARIFQHEYDHLEGVLYIDRMSEEVVKTIIPELMKLEEDFEQRTGQPAPERIHDRKFISSPSRQRSWSDS</sequence>
<evidence type="ECO:0000313" key="2">
    <source>
        <dbReference type="Proteomes" id="UP001162992"/>
    </source>
</evidence>
<comment type="caution">
    <text evidence="1">The sequence shown here is derived from an EMBL/GenBank/DDBJ whole genome shotgun (WGS) entry which is preliminary data.</text>
</comment>
<keyword evidence="2" id="KW-1185">Reference proteome</keyword>
<reference evidence="2" key="1">
    <citation type="journal article" date="2024" name="Proc. Natl. Acad. Sci. U.S.A.">
        <title>Extraordinary preservation of gene collinearity over three hundred million years revealed in homosporous lycophytes.</title>
        <authorList>
            <person name="Li C."/>
            <person name="Wickell D."/>
            <person name="Kuo L.Y."/>
            <person name="Chen X."/>
            <person name="Nie B."/>
            <person name="Liao X."/>
            <person name="Peng D."/>
            <person name="Ji J."/>
            <person name="Jenkins J."/>
            <person name="Williams M."/>
            <person name="Shu S."/>
            <person name="Plott C."/>
            <person name="Barry K."/>
            <person name="Rajasekar S."/>
            <person name="Grimwood J."/>
            <person name="Han X."/>
            <person name="Sun S."/>
            <person name="Hou Z."/>
            <person name="He W."/>
            <person name="Dai G."/>
            <person name="Sun C."/>
            <person name="Schmutz J."/>
            <person name="Leebens-Mack J.H."/>
            <person name="Li F.W."/>
            <person name="Wang L."/>
        </authorList>
    </citation>
    <scope>NUCLEOTIDE SEQUENCE [LARGE SCALE GENOMIC DNA]</scope>
    <source>
        <strain evidence="2">cv. PW_Plant_1</strain>
    </source>
</reference>